<feature type="transmembrane region" description="Helical" evidence="5">
    <location>
        <begin position="80"/>
        <end position="98"/>
    </location>
</feature>
<dbReference type="PATRIC" id="fig|740709.3.peg.1325"/>
<reference evidence="6 7" key="1">
    <citation type="journal article" date="2012" name="J. Bacteriol.">
        <title>Genome Sequence of Idiomarina xiamenensis Type Strain 10-D-4.</title>
        <authorList>
            <person name="Lai Q."/>
            <person name="Wang L."/>
            <person name="Wang W."/>
            <person name="Shao Z."/>
        </authorList>
    </citation>
    <scope>NUCLEOTIDE SEQUENCE [LARGE SCALE GENOMIC DNA]</scope>
    <source>
        <strain evidence="6 7">10-D-4</strain>
    </source>
</reference>
<dbReference type="Proteomes" id="UP000014115">
    <property type="component" value="Unassembled WGS sequence"/>
</dbReference>
<keyword evidence="4 5" id="KW-0472">Membrane</keyword>
<evidence type="ECO:0000256" key="5">
    <source>
        <dbReference type="HAMAP-Rule" id="MF_00189"/>
    </source>
</evidence>
<name>K2KCF1_9GAMM</name>
<accession>K2KCF1</accession>
<dbReference type="PANTHER" id="PTHR36917">
    <property type="entry name" value="INTRACELLULAR SEPTATION PROTEIN A-RELATED"/>
    <property type="match status" value="1"/>
</dbReference>
<comment type="function">
    <text evidence="5">Plays a role in cell envelope biogenesis, maintenance of cell envelope integrity and membrane homeostasis.</text>
</comment>
<feature type="transmembrane region" description="Helical" evidence="5">
    <location>
        <begin position="119"/>
        <end position="139"/>
    </location>
</feature>
<dbReference type="STRING" id="740709.A10D4_06496"/>
<evidence type="ECO:0000313" key="7">
    <source>
        <dbReference type="Proteomes" id="UP000014115"/>
    </source>
</evidence>
<keyword evidence="3 5" id="KW-1133">Transmembrane helix</keyword>
<keyword evidence="2 5" id="KW-0812">Transmembrane</keyword>
<organism evidence="6 7">
    <name type="scientific">Idiomarina xiamenensis 10-D-4</name>
    <dbReference type="NCBI Taxonomy" id="740709"/>
    <lineage>
        <taxon>Bacteria</taxon>
        <taxon>Pseudomonadati</taxon>
        <taxon>Pseudomonadota</taxon>
        <taxon>Gammaproteobacteria</taxon>
        <taxon>Alteromonadales</taxon>
        <taxon>Idiomarinaceae</taxon>
        <taxon>Idiomarina</taxon>
    </lineage>
</organism>
<evidence type="ECO:0000313" key="6">
    <source>
        <dbReference type="EMBL" id="EKE84317.1"/>
    </source>
</evidence>
<feature type="transmembrane region" description="Helical" evidence="5">
    <location>
        <begin position="151"/>
        <end position="170"/>
    </location>
</feature>
<evidence type="ECO:0000256" key="1">
    <source>
        <dbReference type="ARBA" id="ARBA00022475"/>
    </source>
</evidence>
<comment type="subcellular location">
    <subcellularLocation>
        <location evidence="5">Cell inner membrane</location>
        <topology evidence="5">Multi-pass membrane protein</topology>
    </subcellularLocation>
</comment>
<dbReference type="EMBL" id="AMRG01000006">
    <property type="protein sequence ID" value="EKE84317.1"/>
    <property type="molecule type" value="Genomic_DNA"/>
</dbReference>
<dbReference type="NCBIfam" id="TIGR00997">
    <property type="entry name" value="ispZ"/>
    <property type="match status" value="1"/>
</dbReference>
<evidence type="ECO:0000256" key="2">
    <source>
        <dbReference type="ARBA" id="ARBA00022692"/>
    </source>
</evidence>
<protein>
    <recommendedName>
        <fullName evidence="5">Inner membrane-spanning protein YciB</fullName>
    </recommendedName>
</protein>
<evidence type="ECO:0000256" key="3">
    <source>
        <dbReference type="ARBA" id="ARBA00022989"/>
    </source>
</evidence>
<feature type="transmembrane region" description="Helical" evidence="5">
    <location>
        <begin position="51"/>
        <end position="68"/>
    </location>
</feature>
<dbReference type="GO" id="GO:0005886">
    <property type="term" value="C:plasma membrane"/>
    <property type="evidence" value="ECO:0007669"/>
    <property type="project" value="UniProtKB-SubCell"/>
</dbReference>
<gene>
    <name evidence="5" type="primary">yciB</name>
    <name evidence="6" type="ORF">A10D4_06496</name>
</gene>
<keyword evidence="1 5" id="KW-1003">Cell membrane</keyword>
<comment type="similarity">
    <text evidence="5">Belongs to the YciB family.</text>
</comment>
<keyword evidence="7" id="KW-1185">Reference proteome</keyword>
<feature type="transmembrane region" description="Helical" evidence="5">
    <location>
        <begin position="20"/>
        <end position="39"/>
    </location>
</feature>
<dbReference type="Pfam" id="PF04279">
    <property type="entry name" value="IspA"/>
    <property type="match status" value="1"/>
</dbReference>
<keyword evidence="5" id="KW-0997">Cell inner membrane</keyword>
<dbReference type="InterPro" id="IPR006008">
    <property type="entry name" value="YciB"/>
</dbReference>
<dbReference type="eggNOG" id="COG2917">
    <property type="taxonomic scope" value="Bacteria"/>
</dbReference>
<dbReference type="HAMAP" id="MF_00189">
    <property type="entry name" value="YciB"/>
    <property type="match status" value="1"/>
</dbReference>
<evidence type="ECO:0000256" key="4">
    <source>
        <dbReference type="ARBA" id="ARBA00023136"/>
    </source>
</evidence>
<dbReference type="PANTHER" id="PTHR36917:SF1">
    <property type="entry name" value="INNER MEMBRANE-SPANNING PROTEIN YCIB"/>
    <property type="match status" value="1"/>
</dbReference>
<comment type="caution">
    <text evidence="6">The sequence shown here is derived from an EMBL/GenBank/DDBJ whole genome shotgun (WGS) entry which is preliminary data.</text>
</comment>
<dbReference type="OrthoDB" id="9788219at2"/>
<proteinExistence type="inferred from homology"/>
<sequence length="184" mass="20496">MALLLEYLPIVLFFVVYKTADIYMATATLMVATVLQLGAMKLLKHTITTRHWIVLAVVMAFGALTLVLHDDWFIKLKVSIIYLAIAMALAGALLLGKANPLKALLGQDIQLPDFAWKRLCYAWIVFTLALAAVNLYIAYYWTQAAWVNFKVFGILGITLVFTVATGFYMYKHHQADNADTGASS</sequence>
<dbReference type="RefSeq" id="WP_008488468.1">
    <property type="nucleotide sequence ID" value="NZ_AMRG01000006.1"/>
</dbReference>
<dbReference type="AlphaFoldDB" id="K2KCF1"/>